<dbReference type="Proteomes" id="UP000887566">
    <property type="component" value="Unplaced"/>
</dbReference>
<dbReference type="AlphaFoldDB" id="A0A914WVF1"/>
<sequence length="76" mass="8356">MGHRTVLLYIVVLLAARCATAPVDEQCMDKETKEYCEFIQSSGYCDPEAFGRGDRQKSELALVVSASCMNTCGICK</sequence>
<name>A0A914WVF1_9BILA</name>
<evidence type="ECO:0000313" key="2">
    <source>
        <dbReference type="Proteomes" id="UP000887566"/>
    </source>
</evidence>
<dbReference type="WBParaSite" id="PSAMB.scaffold4994size12938.g25675.t1">
    <property type="protein sequence ID" value="PSAMB.scaffold4994size12938.g25675.t1"/>
    <property type="gene ID" value="PSAMB.scaffold4994size12938.g25675"/>
</dbReference>
<evidence type="ECO:0000313" key="3">
    <source>
        <dbReference type="WBParaSite" id="PSAMB.scaffold4994size12938.g25675.t1"/>
    </source>
</evidence>
<protein>
    <submittedName>
        <fullName evidence="3">ShKT domain-containing protein</fullName>
    </submittedName>
</protein>
<proteinExistence type="predicted"/>
<reference evidence="3" key="1">
    <citation type="submission" date="2022-11" db="UniProtKB">
        <authorList>
            <consortium name="WormBaseParasite"/>
        </authorList>
    </citation>
    <scope>IDENTIFICATION</scope>
</reference>
<organism evidence="2 3">
    <name type="scientific">Plectus sambesii</name>
    <dbReference type="NCBI Taxonomy" id="2011161"/>
    <lineage>
        <taxon>Eukaryota</taxon>
        <taxon>Metazoa</taxon>
        <taxon>Ecdysozoa</taxon>
        <taxon>Nematoda</taxon>
        <taxon>Chromadorea</taxon>
        <taxon>Plectida</taxon>
        <taxon>Plectina</taxon>
        <taxon>Plectoidea</taxon>
        <taxon>Plectidae</taxon>
        <taxon>Plectus</taxon>
    </lineage>
</organism>
<keyword evidence="1" id="KW-0732">Signal</keyword>
<feature type="chain" id="PRO_5037066165" evidence="1">
    <location>
        <begin position="22"/>
        <end position="76"/>
    </location>
</feature>
<evidence type="ECO:0000256" key="1">
    <source>
        <dbReference type="SAM" id="SignalP"/>
    </source>
</evidence>
<feature type="signal peptide" evidence="1">
    <location>
        <begin position="1"/>
        <end position="21"/>
    </location>
</feature>
<keyword evidence="2" id="KW-1185">Reference proteome</keyword>
<accession>A0A914WVF1</accession>